<proteinExistence type="predicted"/>
<evidence type="ECO:0000256" key="2">
    <source>
        <dbReference type="SAM" id="MobiDB-lite"/>
    </source>
</evidence>
<dbReference type="InterPro" id="IPR009721">
    <property type="entry name" value="O-acyltransferase_WSD1_C"/>
</dbReference>
<evidence type="ECO:0000259" key="3">
    <source>
        <dbReference type="Pfam" id="PF06974"/>
    </source>
</evidence>
<evidence type="ECO:0000313" key="4">
    <source>
        <dbReference type="EMBL" id="KAL3808656.1"/>
    </source>
</evidence>
<reference evidence="4 5" key="1">
    <citation type="submission" date="2024-10" db="EMBL/GenBank/DDBJ databases">
        <title>Updated reference genomes for cyclostephanoid diatoms.</title>
        <authorList>
            <person name="Roberts W.R."/>
            <person name="Alverson A.J."/>
        </authorList>
    </citation>
    <scope>NUCLEOTIDE SEQUENCE [LARGE SCALE GENOMIC DNA]</scope>
    <source>
        <strain evidence="4 5">AJA228-03</strain>
    </source>
</reference>
<sequence length="686" mass="74695">MSMASSILGRGGKVVLPATAAAAFVVVGSQFGVGGGPFDDRDGKSMARRPPPTSSSCEAPPPSSTSSGRLRWVGGRSADGGNPFLTPDLRETVLRRKMTAVGRFSLISETDDNRSIPVFFLALSGEKKKREEEEEETSGGDAATATTVFSPHSTSTTFSVSDLEDAWIRRNMPVRHPRFHSVVCPERIHFEETHRVHPTGHDGDDDEGTTLRIKADLERHATETAHFAVYREDLRKRLEHMITSPLEVSDRLWEVKVSTGPLGSSGAICRAKADSIMLGVEETDRRRRDALPTTPSSTSTTRGGTWRDVANEIKAGPTESVLLFRCHHALADGASIMAALSDLCDEAEEIRANVEGEFKKWRSRGREGKATMGFLRRILSRLMRLLRICAWFALGTTRALIYQGYLQITTRANPFDAVLEDAKRRGPVPAGGRSISWCDAAPLDEVKGVARSIGKSRGVGITVNDLFVSCVTSAVTRQLVEHEEYAAEIHGARDGRKYAVPAINVVVPVHLRGGIILPGESVGNNIGAFVARCPGEMKCDTPCSPTERLVRVHRSLLRAKGGPAPLVSHHVARFCSDHLPDWMTKAIFKRANANAAVVVSNNRGYDRKLHISGMAVESAAGFIPLPPGIPIGVVVQSYNGTVSLSLTAESWAVPDADKFLGWVLDEYRRLCSEASKSEGKRDNEEY</sequence>
<dbReference type="Proteomes" id="UP001530377">
    <property type="component" value="Unassembled WGS sequence"/>
</dbReference>
<dbReference type="PANTHER" id="PTHR31650:SF1">
    <property type="entry name" value="WAX ESTER SYNTHASE_DIACYLGLYCEROL ACYLTRANSFERASE 4-RELATED"/>
    <property type="match status" value="1"/>
</dbReference>
<organism evidence="4 5">
    <name type="scientific">Cyclostephanos tholiformis</name>
    <dbReference type="NCBI Taxonomy" id="382380"/>
    <lineage>
        <taxon>Eukaryota</taxon>
        <taxon>Sar</taxon>
        <taxon>Stramenopiles</taxon>
        <taxon>Ochrophyta</taxon>
        <taxon>Bacillariophyta</taxon>
        <taxon>Coscinodiscophyceae</taxon>
        <taxon>Thalassiosirophycidae</taxon>
        <taxon>Stephanodiscales</taxon>
        <taxon>Stephanodiscaceae</taxon>
        <taxon>Cyclostephanos</taxon>
    </lineage>
</organism>
<name>A0ABD3RBA4_9STRA</name>
<feature type="domain" description="O-acyltransferase WSD1 C-terminal" evidence="3">
    <location>
        <begin position="523"/>
        <end position="666"/>
    </location>
</feature>
<feature type="coiled-coil region" evidence="1">
    <location>
        <begin position="337"/>
        <end position="364"/>
    </location>
</feature>
<gene>
    <name evidence="4" type="ORF">ACHAXA_001228</name>
</gene>
<feature type="region of interest" description="Disordered" evidence="2">
    <location>
        <begin position="283"/>
        <end position="304"/>
    </location>
</feature>
<keyword evidence="1" id="KW-0175">Coiled coil</keyword>
<feature type="compositionally biased region" description="Pro residues" evidence="2">
    <location>
        <begin position="49"/>
        <end position="63"/>
    </location>
</feature>
<dbReference type="PANTHER" id="PTHR31650">
    <property type="entry name" value="O-ACYLTRANSFERASE (WSD1-LIKE) FAMILY PROTEIN"/>
    <property type="match status" value="1"/>
</dbReference>
<dbReference type="Pfam" id="PF06974">
    <property type="entry name" value="WS_DGAT_C"/>
    <property type="match status" value="1"/>
</dbReference>
<evidence type="ECO:0000313" key="5">
    <source>
        <dbReference type="Proteomes" id="UP001530377"/>
    </source>
</evidence>
<feature type="compositionally biased region" description="Low complexity" evidence="2">
    <location>
        <begin position="292"/>
        <end position="301"/>
    </location>
</feature>
<feature type="compositionally biased region" description="Polar residues" evidence="2">
    <location>
        <begin position="144"/>
        <end position="156"/>
    </location>
</feature>
<evidence type="ECO:0000256" key="1">
    <source>
        <dbReference type="SAM" id="Coils"/>
    </source>
</evidence>
<feature type="region of interest" description="Disordered" evidence="2">
    <location>
        <begin position="127"/>
        <end position="156"/>
    </location>
</feature>
<protein>
    <recommendedName>
        <fullName evidence="3">O-acyltransferase WSD1 C-terminal domain-containing protein</fullName>
    </recommendedName>
</protein>
<comment type="caution">
    <text evidence="4">The sequence shown here is derived from an EMBL/GenBank/DDBJ whole genome shotgun (WGS) entry which is preliminary data.</text>
</comment>
<dbReference type="InterPro" id="IPR045034">
    <property type="entry name" value="O-acyltransferase_WSD1-like"/>
</dbReference>
<dbReference type="EMBL" id="JALLPB020000481">
    <property type="protein sequence ID" value="KAL3808656.1"/>
    <property type="molecule type" value="Genomic_DNA"/>
</dbReference>
<keyword evidence="5" id="KW-1185">Reference proteome</keyword>
<feature type="region of interest" description="Disordered" evidence="2">
    <location>
        <begin position="36"/>
        <end position="87"/>
    </location>
</feature>
<dbReference type="AlphaFoldDB" id="A0ABD3RBA4"/>
<accession>A0ABD3RBA4</accession>